<keyword evidence="3" id="KW-1185">Reference proteome</keyword>
<evidence type="ECO:0000259" key="1">
    <source>
        <dbReference type="Pfam" id="PF06985"/>
    </source>
</evidence>
<evidence type="ECO:0000313" key="2">
    <source>
        <dbReference type="EMBL" id="KIW70282.1"/>
    </source>
</evidence>
<dbReference type="AlphaFoldDB" id="A0A0D2E7I0"/>
<protein>
    <recommendedName>
        <fullName evidence="1">Heterokaryon incompatibility domain-containing protein</fullName>
    </recommendedName>
</protein>
<feature type="domain" description="Heterokaryon incompatibility" evidence="1">
    <location>
        <begin position="24"/>
        <end position="120"/>
    </location>
</feature>
<gene>
    <name evidence="2" type="ORF">PV04_02567</name>
</gene>
<dbReference type="InterPro" id="IPR010730">
    <property type="entry name" value="HET"/>
</dbReference>
<sequence>MSIRLMDTTTLQMRVFVGESIPKYAILSHTWVEDEEVNFQEMTAIACDRRRPATLKSGYRKILSTCEKARRHNINYVWVDTCCIDKSSSAELSEAINSMFKWYRNAEVCYVFLSDLEPESYVELAMKSCRWFKRGWTLQELIAPEYLRFYNRNWEFVGTKSELSSTVCAITGVDQVVLTDCTFLPGIPVARRMFWASQRTTTRTEDLTYCLLGIFDVNMPLLYGEGDKAFIRLQEEIIKRSNDLSIFWSFPSTSAADLHERKYLRDYLCRDLFATAPRDFSKSGDIFPDYLHSGHIRDFALTNNGIRFVNAEFKIVQKLGDYPSCYYAMDLQHFDPGWSFCQMVLQKIGPSLFVRCALSLEECRALYRDSVARSVCCAAEDAYIVSKNSAFIEHRRDTSRHYAISFQIDSCIERQKEYFYPVIEAPTPCENWNAAHQEFITMGKPFQGYVSLLLRDKYSSSSGTYCYLAFSLILSDSHTLDPKYCLRLLEPNDLEKHQARSTRGLGLTTLLIKHPGQRQKTEDQLVLDGVAFAARFEVADDRDYPSYRITIRFEHHPNSAI</sequence>
<dbReference type="Proteomes" id="UP000054266">
    <property type="component" value="Unassembled WGS sequence"/>
</dbReference>
<dbReference type="PANTHER" id="PTHR10622">
    <property type="entry name" value="HET DOMAIN-CONTAINING PROTEIN"/>
    <property type="match status" value="1"/>
</dbReference>
<dbReference type="STRING" id="5601.A0A0D2E7I0"/>
<name>A0A0D2E7I0_9EURO</name>
<dbReference type="PANTHER" id="PTHR10622:SF12">
    <property type="entry name" value="HET DOMAIN-CONTAINING PROTEIN"/>
    <property type="match status" value="1"/>
</dbReference>
<reference evidence="2 3" key="1">
    <citation type="submission" date="2015-01" db="EMBL/GenBank/DDBJ databases">
        <title>The Genome Sequence of Capronia semiimmersa CBS27337.</title>
        <authorList>
            <consortium name="The Broad Institute Genomics Platform"/>
            <person name="Cuomo C."/>
            <person name="de Hoog S."/>
            <person name="Gorbushina A."/>
            <person name="Stielow B."/>
            <person name="Teixiera M."/>
            <person name="Abouelleil A."/>
            <person name="Chapman S.B."/>
            <person name="Priest M."/>
            <person name="Young S.K."/>
            <person name="Wortman J."/>
            <person name="Nusbaum C."/>
            <person name="Birren B."/>
        </authorList>
    </citation>
    <scope>NUCLEOTIDE SEQUENCE [LARGE SCALE GENOMIC DNA]</scope>
    <source>
        <strain evidence="2 3">CBS 27337</strain>
    </source>
</reference>
<dbReference type="Pfam" id="PF06985">
    <property type="entry name" value="HET"/>
    <property type="match status" value="1"/>
</dbReference>
<dbReference type="HOGENOM" id="CLU_000288_138_11_1"/>
<accession>A0A0D2E7I0</accession>
<proteinExistence type="predicted"/>
<organism evidence="2 3">
    <name type="scientific">Phialophora macrospora</name>
    <dbReference type="NCBI Taxonomy" id="1851006"/>
    <lineage>
        <taxon>Eukaryota</taxon>
        <taxon>Fungi</taxon>
        <taxon>Dikarya</taxon>
        <taxon>Ascomycota</taxon>
        <taxon>Pezizomycotina</taxon>
        <taxon>Eurotiomycetes</taxon>
        <taxon>Chaetothyriomycetidae</taxon>
        <taxon>Chaetothyriales</taxon>
        <taxon>Herpotrichiellaceae</taxon>
        <taxon>Phialophora</taxon>
    </lineage>
</organism>
<dbReference type="EMBL" id="KN846957">
    <property type="protein sequence ID" value="KIW70282.1"/>
    <property type="molecule type" value="Genomic_DNA"/>
</dbReference>
<evidence type="ECO:0000313" key="3">
    <source>
        <dbReference type="Proteomes" id="UP000054266"/>
    </source>
</evidence>